<gene>
    <name evidence="3" type="ORF">MEUPH1_LOCUS17872</name>
</gene>
<keyword evidence="2" id="KW-0472">Membrane</keyword>
<keyword evidence="2" id="KW-0812">Transmembrane</keyword>
<accession>A0AAV0X331</accession>
<dbReference type="AlphaFoldDB" id="A0AAV0X331"/>
<dbReference type="EMBL" id="CARXXK010000003">
    <property type="protein sequence ID" value="CAI6362839.1"/>
    <property type="molecule type" value="Genomic_DNA"/>
</dbReference>
<protein>
    <submittedName>
        <fullName evidence="3">Uncharacterized protein</fullName>
    </submittedName>
</protein>
<dbReference type="Proteomes" id="UP001160148">
    <property type="component" value="Unassembled WGS sequence"/>
</dbReference>
<evidence type="ECO:0000313" key="3">
    <source>
        <dbReference type="EMBL" id="CAI6362839.1"/>
    </source>
</evidence>
<proteinExistence type="predicted"/>
<feature type="transmembrane region" description="Helical" evidence="2">
    <location>
        <begin position="34"/>
        <end position="56"/>
    </location>
</feature>
<keyword evidence="4" id="KW-1185">Reference proteome</keyword>
<feature type="region of interest" description="Disordered" evidence="1">
    <location>
        <begin position="196"/>
        <end position="219"/>
    </location>
</feature>
<evidence type="ECO:0000256" key="2">
    <source>
        <dbReference type="SAM" id="Phobius"/>
    </source>
</evidence>
<keyword evidence="2" id="KW-1133">Transmembrane helix</keyword>
<comment type="caution">
    <text evidence="3">The sequence shown here is derived from an EMBL/GenBank/DDBJ whole genome shotgun (WGS) entry which is preliminary data.</text>
</comment>
<sequence>MLCRCKVVDIGNQDNIFTRSRICFRPYNHRRPKLIMNILTILGMVVATSAVTLLCIRFGMVMTKTPIQAGKVYHTTDVRSIAHNRGKLLVVTVPPDTTVELNATDKSVSQDQQGMWISLPESTLTVSENQSLTNYSSFEHSQQENYSRSLSDIGLVQDDSFLVGPSTSKSVGQPIDLREPSININQYNTNDNIMTLGDNSENNDEYVTGNTKKHQINGR</sequence>
<organism evidence="3 4">
    <name type="scientific">Macrosiphum euphorbiae</name>
    <name type="common">potato aphid</name>
    <dbReference type="NCBI Taxonomy" id="13131"/>
    <lineage>
        <taxon>Eukaryota</taxon>
        <taxon>Metazoa</taxon>
        <taxon>Ecdysozoa</taxon>
        <taxon>Arthropoda</taxon>
        <taxon>Hexapoda</taxon>
        <taxon>Insecta</taxon>
        <taxon>Pterygota</taxon>
        <taxon>Neoptera</taxon>
        <taxon>Paraneoptera</taxon>
        <taxon>Hemiptera</taxon>
        <taxon>Sternorrhyncha</taxon>
        <taxon>Aphidomorpha</taxon>
        <taxon>Aphidoidea</taxon>
        <taxon>Aphididae</taxon>
        <taxon>Macrosiphini</taxon>
        <taxon>Macrosiphum</taxon>
    </lineage>
</organism>
<name>A0AAV0X331_9HEMI</name>
<reference evidence="3 4" key="1">
    <citation type="submission" date="2023-01" db="EMBL/GenBank/DDBJ databases">
        <authorList>
            <person name="Whitehead M."/>
        </authorList>
    </citation>
    <scope>NUCLEOTIDE SEQUENCE [LARGE SCALE GENOMIC DNA]</scope>
</reference>
<evidence type="ECO:0000313" key="4">
    <source>
        <dbReference type="Proteomes" id="UP001160148"/>
    </source>
</evidence>
<evidence type="ECO:0000256" key="1">
    <source>
        <dbReference type="SAM" id="MobiDB-lite"/>
    </source>
</evidence>